<accession>A0A0U0ZT80</accession>
<evidence type="ECO:0000313" key="2">
    <source>
        <dbReference type="Proteomes" id="UP000045782"/>
    </source>
</evidence>
<name>A0A0U0ZT80_9MYCO</name>
<gene>
    <name evidence="1" type="ORF">ERS075579_04108</name>
</gene>
<proteinExistence type="predicted"/>
<dbReference type="Proteomes" id="UP000045782">
    <property type="component" value="Unassembled WGS sequence"/>
</dbReference>
<reference evidence="1 2" key="1">
    <citation type="submission" date="2015-03" db="EMBL/GenBank/DDBJ databases">
        <authorList>
            <person name="Murphy D."/>
        </authorList>
    </citation>
    <scope>NUCLEOTIDE SEQUENCE [LARGE SCALE GENOMIC DNA]</scope>
    <source>
        <strain evidence="1 2">PAP088</strain>
    </source>
</reference>
<evidence type="ECO:0000313" key="1">
    <source>
        <dbReference type="EMBL" id="CPV66909.1"/>
    </source>
</evidence>
<protein>
    <submittedName>
        <fullName evidence="1">Uncharacterized protein</fullName>
    </submittedName>
</protein>
<dbReference type="AlphaFoldDB" id="A0A0U0ZT80"/>
<dbReference type="EMBL" id="CSWP01000009">
    <property type="protein sequence ID" value="CPV66909.1"/>
    <property type="molecule type" value="Genomic_DNA"/>
</dbReference>
<organism evidence="1 2">
    <name type="scientific">Mycobacteroides abscessus</name>
    <dbReference type="NCBI Taxonomy" id="36809"/>
    <lineage>
        <taxon>Bacteria</taxon>
        <taxon>Bacillati</taxon>
        <taxon>Actinomycetota</taxon>
        <taxon>Actinomycetes</taxon>
        <taxon>Mycobacteriales</taxon>
        <taxon>Mycobacteriaceae</taxon>
        <taxon>Mycobacteroides</taxon>
    </lineage>
</organism>
<sequence>MLRMSFLGEAREAGSVAQDPQRQVCDELDRILGITRFEPDPVRAAMDVFVQAHPDSRGESTNGLRILSSDDRPVLRVCVTVHLPVKNSAEADSRAQYLDAARGFIALMEVIPTVDGVMILGYLVGRSPLQAYAAVLRELRTQLELRHLYDSTWTDHVLRQAMCSIPSVMMSTMREWELYTREQRSRA</sequence>